<dbReference type="PANTHER" id="PTHR38009">
    <property type="entry name" value="CONSERVED HYPOTHETICAL PHAGE TAIL PROTEIN"/>
    <property type="match status" value="1"/>
</dbReference>
<sequence>MAGEQQESRENLWPIPKFYFTVDMGSDSGIGEVPFQEVSGMDIESEVIEYRAGNDKRFSMAKMPGMVKSGNVTMKKGMFKDDLAFWEWYEKIKMNTIARTTVTINLLDETGAPLMTWTLANAWPNKITVTDLKADGNEVAVETIEIVHEGITQNGKGSQTG</sequence>
<proteinExistence type="predicted"/>
<accession>A0A521BNB4</accession>
<dbReference type="OrthoDB" id="73314at2"/>
<dbReference type="Proteomes" id="UP000317557">
    <property type="component" value="Unassembled WGS sequence"/>
</dbReference>
<name>A0A521BNB4_9BACT</name>
<dbReference type="InterPro" id="IPR011747">
    <property type="entry name" value="CHP02241"/>
</dbReference>
<dbReference type="AlphaFoldDB" id="A0A521BNB4"/>
<dbReference type="EMBL" id="FXTP01000002">
    <property type="protein sequence ID" value="SMO48605.1"/>
    <property type="molecule type" value="Genomic_DNA"/>
</dbReference>
<dbReference type="Pfam" id="PF06841">
    <property type="entry name" value="Phage_T4_gp19"/>
    <property type="match status" value="1"/>
</dbReference>
<protein>
    <submittedName>
        <fullName evidence="1">Conserved hypothetical phage tail region protein</fullName>
    </submittedName>
</protein>
<evidence type="ECO:0000313" key="2">
    <source>
        <dbReference type="Proteomes" id="UP000317557"/>
    </source>
</evidence>
<dbReference type="GO" id="GO:0005198">
    <property type="term" value="F:structural molecule activity"/>
    <property type="evidence" value="ECO:0007669"/>
    <property type="project" value="InterPro"/>
</dbReference>
<gene>
    <name evidence="1" type="ORF">SAMN06265219_102416</name>
</gene>
<evidence type="ECO:0000313" key="1">
    <source>
        <dbReference type="EMBL" id="SMO48605.1"/>
    </source>
</evidence>
<dbReference type="NCBIfam" id="TIGR02241">
    <property type="entry name" value="conserved hypothetical phage tail region protein"/>
    <property type="match status" value="1"/>
</dbReference>
<keyword evidence="2" id="KW-1185">Reference proteome</keyword>
<dbReference type="PANTHER" id="PTHR38009:SF1">
    <property type="entry name" value="CONSERVED HYPOTHETICAL PHAGE TAIL PROTEIN"/>
    <property type="match status" value="1"/>
</dbReference>
<organism evidence="1 2">
    <name type="scientific">Gracilimonas mengyeensis</name>
    <dbReference type="NCBI Taxonomy" id="1302730"/>
    <lineage>
        <taxon>Bacteria</taxon>
        <taxon>Pseudomonadati</taxon>
        <taxon>Balneolota</taxon>
        <taxon>Balneolia</taxon>
        <taxon>Balneolales</taxon>
        <taxon>Balneolaceae</taxon>
        <taxon>Gracilimonas</taxon>
    </lineage>
</organism>
<dbReference type="RefSeq" id="WP_142453406.1">
    <property type="nucleotide sequence ID" value="NZ_FXTP01000002.1"/>
</dbReference>
<dbReference type="InterPro" id="IPR010667">
    <property type="entry name" value="Phage_T4_Gp19"/>
</dbReference>
<reference evidence="1 2" key="1">
    <citation type="submission" date="2017-05" db="EMBL/GenBank/DDBJ databases">
        <authorList>
            <person name="Varghese N."/>
            <person name="Submissions S."/>
        </authorList>
    </citation>
    <scope>NUCLEOTIDE SEQUENCE [LARGE SCALE GENOMIC DNA]</scope>
    <source>
        <strain evidence="1 2">DSM 21985</strain>
    </source>
</reference>